<dbReference type="Proteomes" id="UP000622533">
    <property type="component" value="Unassembled WGS sequence"/>
</dbReference>
<accession>A0A8J7CXW0</accession>
<name>A0A8J7CXW0_DESMC</name>
<reference evidence="1" key="1">
    <citation type="submission" date="2020-10" db="EMBL/GenBank/DDBJ databases">
        <authorList>
            <person name="Castelo-Branco R."/>
            <person name="Eusebio N."/>
            <person name="Adriana R."/>
            <person name="Vieira A."/>
            <person name="Brugerolle De Fraissinette N."/>
            <person name="Rezende De Castro R."/>
            <person name="Schneider M.P."/>
            <person name="Vasconcelos V."/>
            <person name="Leao P.N."/>
        </authorList>
    </citation>
    <scope>NUCLEOTIDE SEQUENCE</scope>
    <source>
        <strain evidence="1">LEGE 12446</strain>
    </source>
</reference>
<dbReference type="AlphaFoldDB" id="A0A8J7CXW0"/>
<dbReference type="EMBL" id="JADEXS010000118">
    <property type="protein sequence ID" value="MBE9022953.1"/>
    <property type="molecule type" value="Genomic_DNA"/>
</dbReference>
<sequence>MTTYHQLTIWDVLDELSESPTTSTLAPMWECLDAELEKLPLEAQLLTAALAFSQIADILKSRAEMLLQDTRDRNNPKGPIVSTDLFAGLVRTTMHLDLDDLIEPQTPQTFKPHAPHQFSYPTELGNSVVAPVEKANVLAMLDEVTTLEDVRNLASDEDVQKWQSAIANYLINVKDEISLVKLQRVLQMPMVEVWLGLLLGGFTLEQRGDFYHNQNVWVKSSETMTSNNSIVQHS</sequence>
<comment type="caution">
    <text evidence="1">The sequence shown here is derived from an EMBL/GenBank/DDBJ whole genome shotgun (WGS) entry which is preliminary data.</text>
</comment>
<proteinExistence type="predicted"/>
<gene>
    <name evidence="1" type="ORF">IQ276_11100</name>
</gene>
<organism evidence="1 2">
    <name type="scientific">Desmonostoc muscorum LEGE 12446</name>
    <dbReference type="NCBI Taxonomy" id="1828758"/>
    <lineage>
        <taxon>Bacteria</taxon>
        <taxon>Bacillati</taxon>
        <taxon>Cyanobacteriota</taxon>
        <taxon>Cyanophyceae</taxon>
        <taxon>Nostocales</taxon>
        <taxon>Nostocaceae</taxon>
        <taxon>Desmonostoc</taxon>
    </lineage>
</organism>
<keyword evidence="2" id="KW-1185">Reference proteome</keyword>
<evidence type="ECO:0000313" key="1">
    <source>
        <dbReference type="EMBL" id="MBE9022953.1"/>
    </source>
</evidence>
<evidence type="ECO:0000313" key="2">
    <source>
        <dbReference type="Proteomes" id="UP000622533"/>
    </source>
</evidence>
<protein>
    <submittedName>
        <fullName evidence="1">Uncharacterized protein</fullName>
    </submittedName>
</protein>